<protein>
    <recommendedName>
        <fullName evidence="6">FAD-binding domain-containing protein</fullName>
    </recommendedName>
</protein>
<dbReference type="InterPro" id="IPR002938">
    <property type="entry name" value="FAD-bd"/>
</dbReference>
<organism evidence="7 8">
    <name type="scientific">Cladophialophora psammophila CBS 110553</name>
    <dbReference type="NCBI Taxonomy" id="1182543"/>
    <lineage>
        <taxon>Eukaryota</taxon>
        <taxon>Fungi</taxon>
        <taxon>Dikarya</taxon>
        <taxon>Ascomycota</taxon>
        <taxon>Pezizomycotina</taxon>
        <taxon>Eurotiomycetes</taxon>
        <taxon>Chaetothyriomycetidae</taxon>
        <taxon>Chaetothyriales</taxon>
        <taxon>Herpotrichiellaceae</taxon>
        <taxon>Cladophialophora</taxon>
    </lineage>
</organism>
<evidence type="ECO:0000259" key="6">
    <source>
        <dbReference type="Pfam" id="PF01494"/>
    </source>
</evidence>
<sequence length="424" mass="46832">MPSRQLEVGIIGAGIAGLSAAIALSRSGHSISLYEKSRFRNETGAAIIIGPNGTRILSKWGFDFVKAGALDYSQMRRIRADTIEVDSEEFFTGVQEQYGDRWLLFHRADLHAGLKDLVEACEPRPQIHLGSPVVDVDVDSGVLKLATGEEVRKDLVIIADGAHSELIAKVIGRPYPVSKSPMSMYRFLQPFDKVLAHPEAGQFYKNQPPGFTTFYKTEVGRPGLLINTYPCRGGELLYVALVHPTKPKEKGIEGWDSPAELADVLADAKGFHPAVQAVCEGATDIKVYTQMWRDPIEHFSRGRAVLIGDAGHLMLPTHGQGASMALEDALALQVLFSDVPDADDDNAVQSRLQLFDKLRLPRVSAAQTMSNKMMGPPDKMIAEVKRYYTGPIPGPKAKTFSKEYNDFFFLYDVADEARNLRQRQ</sequence>
<dbReference type="eggNOG" id="KOG2614">
    <property type="taxonomic scope" value="Eukaryota"/>
</dbReference>
<evidence type="ECO:0000256" key="3">
    <source>
        <dbReference type="ARBA" id="ARBA00022827"/>
    </source>
</evidence>
<dbReference type="Proteomes" id="UP000019471">
    <property type="component" value="Unassembled WGS sequence"/>
</dbReference>
<dbReference type="InterPro" id="IPR050493">
    <property type="entry name" value="FAD-dep_Monooxygenase_BioMet"/>
</dbReference>
<name>W9VVP3_9EURO</name>
<keyword evidence="5" id="KW-0503">Monooxygenase</keyword>
<feature type="domain" description="FAD-binding" evidence="6">
    <location>
        <begin position="6"/>
        <end position="365"/>
    </location>
</feature>
<dbReference type="Gene3D" id="3.50.50.60">
    <property type="entry name" value="FAD/NAD(P)-binding domain"/>
    <property type="match status" value="1"/>
</dbReference>
<gene>
    <name evidence="7" type="ORF">A1O5_12563</name>
</gene>
<dbReference type="InterPro" id="IPR036188">
    <property type="entry name" value="FAD/NAD-bd_sf"/>
</dbReference>
<dbReference type="SUPFAM" id="SSF51905">
    <property type="entry name" value="FAD/NAD(P)-binding domain"/>
    <property type="match status" value="1"/>
</dbReference>
<dbReference type="SUPFAM" id="SSF54373">
    <property type="entry name" value="FAD-linked reductases, C-terminal domain"/>
    <property type="match status" value="1"/>
</dbReference>
<evidence type="ECO:0000256" key="1">
    <source>
        <dbReference type="ARBA" id="ARBA00007992"/>
    </source>
</evidence>
<dbReference type="Pfam" id="PF01494">
    <property type="entry name" value="FAD_binding_3"/>
    <property type="match status" value="1"/>
</dbReference>
<dbReference type="GeneID" id="19197249"/>
<evidence type="ECO:0000256" key="4">
    <source>
        <dbReference type="ARBA" id="ARBA00023002"/>
    </source>
</evidence>
<reference evidence="7 8" key="1">
    <citation type="submission" date="2013-03" db="EMBL/GenBank/DDBJ databases">
        <title>The Genome Sequence of Cladophialophora psammophila CBS 110553.</title>
        <authorList>
            <consortium name="The Broad Institute Genomics Platform"/>
            <person name="Cuomo C."/>
            <person name="de Hoog S."/>
            <person name="Gorbushina A."/>
            <person name="Walker B."/>
            <person name="Young S.K."/>
            <person name="Zeng Q."/>
            <person name="Gargeya S."/>
            <person name="Fitzgerald M."/>
            <person name="Haas B."/>
            <person name="Abouelleil A."/>
            <person name="Allen A.W."/>
            <person name="Alvarado L."/>
            <person name="Arachchi H.M."/>
            <person name="Berlin A.M."/>
            <person name="Chapman S.B."/>
            <person name="Gainer-Dewar J."/>
            <person name="Goldberg J."/>
            <person name="Griggs A."/>
            <person name="Gujja S."/>
            <person name="Hansen M."/>
            <person name="Howarth C."/>
            <person name="Imamovic A."/>
            <person name="Ireland A."/>
            <person name="Larimer J."/>
            <person name="McCowan C."/>
            <person name="Murphy C."/>
            <person name="Pearson M."/>
            <person name="Poon T.W."/>
            <person name="Priest M."/>
            <person name="Roberts A."/>
            <person name="Saif S."/>
            <person name="Shea T."/>
            <person name="Sisk P."/>
            <person name="Sykes S."/>
            <person name="Wortman J."/>
            <person name="Nusbaum C."/>
            <person name="Birren B."/>
        </authorList>
    </citation>
    <scope>NUCLEOTIDE SEQUENCE [LARGE SCALE GENOMIC DNA]</scope>
    <source>
        <strain evidence="7 8">CBS 110553</strain>
    </source>
</reference>
<comment type="similarity">
    <text evidence="1">Belongs to the paxM FAD-dependent monooxygenase family.</text>
</comment>
<evidence type="ECO:0000256" key="2">
    <source>
        <dbReference type="ARBA" id="ARBA00022630"/>
    </source>
</evidence>
<dbReference type="PANTHER" id="PTHR13789">
    <property type="entry name" value="MONOOXYGENASE"/>
    <property type="match status" value="1"/>
</dbReference>
<dbReference type="STRING" id="1182543.W9VVP3"/>
<accession>W9VVP3</accession>
<dbReference type="AlphaFoldDB" id="W9VVP3"/>
<evidence type="ECO:0000313" key="7">
    <source>
        <dbReference type="EMBL" id="EXJ56296.1"/>
    </source>
</evidence>
<keyword evidence="8" id="KW-1185">Reference proteome</keyword>
<dbReference type="GO" id="GO:0071949">
    <property type="term" value="F:FAD binding"/>
    <property type="evidence" value="ECO:0007669"/>
    <property type="project" value="InterPro"/>
</dbReference>
<evidence type="ECO:0000313" key="8">
    <source>
        <dbReference type="Proteomes" id="UP000019471"/>
    </source>
</evidence>
<dbReference type="RefSeq" id="XP_007751322.1">
    <property type="nucleotide sequence ID" value="XM_007753132.1"/>
</dbReference>
<proteinExistence type="inferred from homology"/>
<dbReference type="EMBL" id="AMGX01000035">
    <property type="protein sequence ID" value="EXJ56296.1"/>
    <property type="molecule type" value="Genomic_DNA"/>
</dbReference>
<keyword evidence="3" id="KW-0274">FAD</keyword>
<keyword evidence="2" id="KW-0285">Flavoprotein</keyword>
<comment type="caution">
    <text evidence="7">The sequence shown here is derived from an EMBL/GenBank/DDBJ whole genome shotgun (WGS) entry which is preliminary data.</text>
</comment>
<keyword evidence="4" id="KW-0560">Oxidoreductase</keyword>
<dbReference type="PANTHER" id="PTHR13789:SF215">
    <property type="entry name" value="FAD-BINDING DOMAIN-CONTAINING PROTEIN-RELATED"/>
    <property type="match status" value="1"/>
</dbReference>
<evidence type="ECO:0000256" key="5">
    <source>
        <dbReference type="ARBA" id="ARBA00023033"/>
    </source>
</evidence>
<dbReference type="GO" id="GO:0004497">
    <property type="term" value="F:monooxygenase activity"/>
    <property type="evidence" value="ECO:0007669"/>
    <property type="project" value="UniProtKB-KW"/>
</dbReference>
<dbReference type="PRINTS" id="PR00420">
    <property type="entry name" value="RNGMNOXGNASE"/>
</dbReference>
<dbReference type="OrthoDB" id="9993796at2759"/>
<dbReference type="HOGENOM" id="CLU_009665_19_0_1"/>